<dbReference type="InterPro" id="IPR003124">
    <property type="entry name" value="WH2_dom"/>
</dbReference>
<feature type="region of interest" description="Disordered" evidence="1">
    <location>
        <begin position="71"/>
        <end position="90"/>
    </location>
</feature>
<dbReference type="AlphaFoldDB" id="A0A851PUX3"/>
<reference evidence="4" key="1">
    <citation type="submission" date="2019-09" db="EMBL/GenBank/DDBJ databases">
        <title>Bird 10,000 Genomes (B10K) Project - Family phase.</title>
        <authorList>
            <person name="Zhang G."/>
        </authorList>
    </citation>
    <scope>NUCLEOTIDE SEQUENCE</scope>
    <source>
        <strain evidence="4">B10K-CU-031-38</strain>
    </source>
</reference>
<dbReference type="PROSITE" id="PS51338">
    <property type="entry name" value="IMD"/>
    <property type="match status" value="1"/>
</dbReference>
<gene>
    <name evidence="4" type="primary">Mtss1</name>
    <name evidence="4" type="ORF">ANHANH_R07689</name>
</gene>
<evidence type="ECO:0000259" key="2">
    <source>
        <dbReference type="PROSITE" id="PS51082"/>
    </source>
</evidence>
<dbReference type="GO" id="GO:0009898">
    <property type="term" value="C:cytoplasmic side of plasma membrane"/>
    <property type="evidence" value="ECO:0007669"/>
    <property type="project" value="TreeGrafter"/>
</dbReference>
<organism evidence="4 5">
    <name type="scientific">Anhinga anhinga</name>
    <name type="common">Anhinga</name>
    <name type="synonym">Plotus anhinga</name>
    <dbReference type="NCBI Taxonomy" id="56067"/>
    <lineage>
        <taxon>Eukaryota</taxon>
        <taxon>Metazoa</taxon>
        <taxon>Chordata</taxon>
        <taxon>Craniata</taxon>
        <taxon>Vertebrata</taxon>
        <taxon>Euteleostomi</taxon>
        <taxon>Archelosauria</taxon>
        <taxon>Archosauria</taxon>
        <taxon>Dinosauria</taxon>
        <taxon>Saurischia</taxon>
        <taxon>Theropoda</taxon>
        <taxon>Coelurosauria</taxon>
        <taxon>Aves</taxon>
        <taxon>Neognathae</taxon>
        <taxon>Neoaves</taxon>
        <taxon>Aequornithes</taxon>
        <taxon>Suliformes</taxon>
        <taxon>Anhingidae</taxon>
        <taxon>Anhinga</taxon>
    </lineage>
</organism>
<dbReference type="PANTHER" id="PTHR15708">
    <property type="entry name" value="ACTIN BUNDLING/MISSING IN METASTASIS-RELATED"/>
    <property type="match status" value="1"/>
</dbReference>
<dbReference type="GO" id="GO:0005543">
    <property type="term" value="F:phospholipid binding"/>
    <property type="evidence" value="ECO:0007669"/>
    <property type="project" value="TreeGrafter"/>
</dbReference>
<dbReference type="EMBL" id="WBMU01001036">
    <property type="protein sequence ID" value="NXC69574.1"/>
    <property type="molecule type" value="Genomic_DNA"/>
</dbReference>
<name>A0A851PUX3_ANHAN</name>
<sequence length="632" mass="68373">GGTREIGSALTRMCMRHRSIESKLRQFSSALIDCLINPLQEQMEEWKKVANQLDKDHAKEYKKARQEIKKKSSDTLKLQKKAKKGRGDIQPQLDSALQDVNDKYLLLEETEKQAVRKALIEERGRFCTFISMLRPVIEEEISMLGEITHLQTISDDLKSLTMDPHKLPSSSEQVILDLKGSDYSWSYQTPPSSPSTTMSRKSSVCSSLNSVNSSDSRSSGSHSHSPSSHYRYRSSNLPQQAPMRLSSVSSHDSGFMSQDAFQSKSPSPMPPEAPNQLSNGFYHCSLSSDPSVASVGAGPFPHFPPVSRAWTRAPSALLPDYVHYYTIGPGMLPSSKIPSWKDWAKPGPYDQPMVNTLQRRKEKREPELNGGAQSGPAVPTEEAQRPRSMTVSTATRGEEMEACEELALALTRGLQLDTQRSSRDSLQCSSGYSTQTTTPCCSEDTIPSQGLPTTLGPVIVTPGVATIRRTPSTKPSVRRGTIGGGPIPIKTPVIPVKTPTVPDIPGGLPGTLAGTEECPEQSPESPAAGDGGQGVTSMPSSSWSGQASVNPPPSSQKLSAADEQRQAVPESEGEESDRDGVSTLAPAGQPELDPGELSPGDTPQGEDMLNAIRRGVKLKKTTTNDRSAPRIS</sequence>
<evidence type="ECO:0000313" key="5">
    <source>
        <dbReference type="Proteomes" id="UP000657035"/>
    </source>
</evidence>
<dbReference type="GO" id="GO:0034334">
    <property type="term" value="P:adherens junction maintenance"/>
    <property type="evidence" value="ECO:0007669"/>
    <property type="project" value="TreeGrafter"/>
</dbReference>
<dbReference type="GO" id="GO:0032233">
    <property type="term" value="P:positive regulation of actin filament bundle assembly"/>
    <property type="evidence" value="ECO:0007669"/>
    <property type="project" value="TreeGrafter"/>
</dbReference>
<feature type="non-terminal residue" evidence="4">
    <location>
        <position position="1"/>
    </location>
</feature>
<dbReference type="GO" id="GO:0015629">
    <property type="term" value="C:actin cytoskeleton"/>
    <property type="evidence" value="ECO:0007669"/>
    <property type="project" value="TreeGrafter"/>
</dbReference>
<proteinExistence type="predicted"/>
<dbReference type="InterPro" id="IPR013606">
    <property type="entry name" value="I-BAR_dom"/>
</dbReference>
<dbReference type="FunFam" id="1.20.1270.60:FF:000066">
    <property type="entry name" value="Metastasis suppressor protein 1"/>
    <property type="match status" value="1"/>
</dbReference>
<feature type="domain" description="WH2" evidence="2">
    <location>
        <begin position="604"/>
        <end position="621"/>
    </location>
</feature>
<dbReference type="CDD" id="cd22060">
    <property type="entry name" value="WH2_MTSS1"/>
    <property type="match status" value="1"/>
</dbReference>
<dbReference type="Pfam" id="PF02205">
    <property type="entry name" value="WH2"/>
    <property type="match status" value="1"/>
</dbReference>
<protein>
    <submittedName>
        <fullName evidence="4">MTSS1 protein</fullName>
    </submittedName>
</protein>
<dbReference type="Gene3D" id="1.20.1270.60">
    <property type="entry name" value="Arfaptin homology (AH) domain/BAR domain"/>
    <property type="match status" value="1"/>
</dbReference>
<dbReference type="GO" id="GO:0007009">
    <property type="term" value="P:plasma membrane organization"/>
    <property type="evidence" value="ECO:0007669"/>
    <property type="project" value="InterPro"/>
</dbReference>
<dbReference type="InterPro" id="IPR030127">
    <property type="entry name" value="MTSS1/MTSS2"/>
</dbReference>
<dbReference type="InterPro" id="IPR027267">
    <property type="entry name" value="AH/BAR_dom_sf"/>
</dbReference>
<dbReference type="Proteomes" id="UP000657035">
    <property type="component" value="Unassembled WGS sequence"/>
</dbReference>
<feature type="compositionally biased region" description="Polar residues" evidence="1">
    <location>
        <begin position="535"/>
        <end position="549"/>
    </location>
</feature>
<feature type="compositionally biased region" description="Low complexity" evidence="1">
    <location>
        <begin position="186"/>
        <end position="236"/>
    </location>
</feature>
<evidence type="ECO:0000256" key="1">
    <source>
        <dbReference type="SAM" id="MobiDB-lite"/>
    </source>
</evidence>
<feature type="domain" description="IMD" evidence="3">
    <location>
        <begin position="1"/>
        <end position="181"/>
    </location>
</feature>
<feature type="compositionally biased region" description="Low complexity" evidence="1">
    <location>
        <begin position="487"/>
        <end position="501"/>
    </location>
</feature>
<feature type="region of interest" description="Disordered" evidence="1">
    <location>
        <begin position="469"/>
        <end position="632"/>
    </location>
</feature>
<dbReference type="OrthoDB" id="10061327at2759"/>
<feature type="non-terminal residue" evidence="4">
    <location>
        <position position="632"/>
    </location>
</feature>
<dbReference type="SUPFAM" id="SSF103657">
    <property type="entry name" value="BAR/IMD domain-like"/>
    <property type="match status" value="1"/>
</dbReference>
<evidence type="ECO:0000313" key="4">
    <source>
        <dbReference type="EMBL" id="NXC69574.1"/>
    </source>
</evidence>
<feature type="region of interest" description="Disordered" evidence="1">
    <location>
        <begin position="359"/>
        <end position="398"/>
    </location>
</feature>
<dbReference type="PROSITE" id="PS51082">
    <property type="entry name" value="WH2"/>
    <property type="match status" value="1"/>
</dbReference>
<dbReference type="Pfam" id="PF08397">
    <property type="entry name" value="IMD"/>
    <property type="match status" value="1"/>
</dbReference>
<comment type="caution">
    <text evidence="4">The sequence shown here is derived from an EMBL/GenBank/DDBJ whole genome shotgun (WGS) entry which is preliminary data.</text>
</comment>
<accession>A0A851PUX3</accession>
<dbReference type="GO" id="GO:0003779">
    <property type="term" value="F:actin binding"/>
    <property type="evidence" value="ECO:0007669"/>
    <property type="project" value="InterPro"/>
</dbReference>
<dbReference type="PANTHER" id="PTHR15708:SF10">
    <property type="entry name" value="PROTEIN MTSS 1"/>
    <property type="match status" value="1"/>
</dbReference>
<evidence type="ECO:0000259" key="3">
    <source>
        <dbReference type="PROSITE" id="PS51338"/>
    </source>
</evidence>
<feature type="region of interest" description="Disordered" evidence="1">
    <location>
        <begin position="186"/>
        <end position="277"/>
    </location>
</feature>
<feature type="compositionally biased region" description="Polar residues" evidence="1">
    <location>
        <begin position="246"/>
        <end position="266"/>
    </location>
</feature>
<keyword evidence="5" id="KW-1185">Reference proteome</keyword>